<evidence type="ECO:0000259" key="2">
    <source>
        <dbReference type="Pfam" id="PF20469"/>
    </source>
</evidence>
<dbReference type="AlphaFoldDB" id="X1C1W3"/>
<dbReference type="CDD" id="cd01026">
    <property type="entry name" value="TOPRIM_OLD"/>
    <property type="match status" value="1"/>
</dbReference>
<name>X1C1W3_9ZZZZ</name>
<reference evidence="3" key="1">
    <citation type="journal article" date="2014" name="Front. Microbiol.">
        <title>High frequency of phylogenetically diverse reductive dehalogenase-homologous genes in deep subseafloor sedimentary metagenomes.</title>
        <authorList>
            <person name="Kawai M."/>
            <person name="Futagami T."/>
            <person name="Toyoda A."/>
            <person name="Takaki Y."/>
            <person name="Nishi S."/>
            <person name="Hori S."/>
            <person name="Arai W."/>
            <person name="Tsubouchi T."/>
            <person name="Morono Y."/>
            <person name="Uchiyama I."/>
            <person name="Ito T."/>
            <person name="Fujiyama A."/>
            <person name="Inagaki F."/>
            <person name="Takami H."/>
        </authorList>
    </citation>
    <scope>NUCLEOTIDE SEQUENCE</scope>
    <source>
        <strain evidence="3">Expedition CK06-06</strain>
    </source>
</reference>
<protein>
    <submittedName>
        <fullName evidence="3">Uncharacterized protein</fullName>
    </submittedName>
</protein>
<dbReference type="SUPFAM" id="SSF52540">
    <property type="entry name" value="P-loop containing nucleoside triphosphate hydrolases"/>
    <property type="match status" value="1"/>
</dbReference>
<feature type="domain" description="OLD protein-like TOPRIM" evidence="2">
    <location>
        <begin position="129"/>
        <end position="193"/>
    </location>
</feature>
<organism evidence="3">
    <name type="scientific">marine sediment metagenome</name>
    <dbReference type="NCBI Taxonomy" id="412755"/>
    <lineage>
        <taxon>unclassified sequences</taxon>
        <taxon>metagenomes</taxon>
        <taxon>ecological metagenomes</taxon>
    </lineage>
</organism>
<dbReference type="InterPro" id="IPR034139">
    <property type="entry name" value="TOPRIM_OLD"/>
</dbReference>
<evidence type="ECO:0000259" key="1">
    <source>
        <dbReference type="Pfam" id="PF13175"/>
    </source>
</evidence>
<dbReference type="EMBL" id="BART01029442">
    <property type="protein sequence ID" value="GAH01282.1"/>
    <property type="molecule type" value="Genomic_DNA"/>
</dbReference>
<feature type="non-terminal residue" evidence="3">
    <location>
        <position position="205"/>
    </location>
</feature>
<evidence type="ECO:0000313" key="3">
    <source>
        <dbReference type="EMBL" id="GAH01282.1"/>
    </source>
</evidence>
<dbReference type="InterPro" id="IPR041685">
    <property type="entry name" value="AAA_GajA/Old/RecF-like"/>
</dbReference>
<dbReference type="InterPro" id="IPR051396">
    <property type="entry name" value="Bact_Antivir_Def_Nuclease"/>
</dbReference>
<proteinExistence type="predicted"/>
<dbReference type="InterPro" id="IPR027417">
    <property type="entry name" value="P-loop_NTPase"/>
</dbReference>
<accession>X1C1W3</accession>
<dbReference type="PANTHER" id="PTHR43581:SF2">
    <property type="entry name" value="EXCINUCLEASE ATPASE SUBUNIT"/>
    <property type="match status" value="1"/>
</dbReference>
<dbReference type="PANTHER" id="PTHR43581">
    <property type="entry name" value="ATP/GTP PHOSPHATASE"/>
    <property type="match status" value="1"/>
</dbReference>
<dbReference type="Pfam" id="PF20469">
    <property type="entry name" value="OLD-like_TOPRIM"/>
    <property type="match status" value="1"/>
</dbReference>
<sequence length="205" mass="23729">MILELASFIEKFKSSKEEKFSNFLVVLLEEPEAHMHPQMQQVFISQITKIIKEAKKESINVQLIITSHSSHILSEAGIDLDKGFNRVRYFNKIKNKIKAQDFNNLEFTNNKHTFRFLKQFMTLHKSDLFFADKVILVEGTTERMLLPQMIKKAAPTLCNEYVSVLEVGGTYAHIFKKIIEFIKVKSLIITDIDSVDKGYKKILPC</sequence>
<comment type="caution">
    <text evidence="3">The sequence shown here is derived from an EMBL/GenBank/DDBJ whole genome shotgun (WGS) entry which is preliminary data.</text>
</comment>
<dbReference type="Pfam" id="PF13175">
    <property type="entry name" value="AAA_15"/>
    <property type="match status" value="1"/>
</dbReference>
<feature type="domain" description="Endonuclease GajA/Old nuclease/RecF-like AAA" evidence="1">
    <location>
        <begin position="5"/>
        <end position="72"/>
    </location>
</feature>
<gene>
    <name evidence="3" type="ORF">S01H4_51662</name>
</gene>
<dbReference type="Gene3D" id="3.40.50.300">
    <property type="entry name" value="P-loop containing nucleotide triphosphate hydrolases"/>
    <property type="match status" value="1"/>
</dbReference>